<evidence type="ECO:0000313" key="3">
    <source>
        <dbReference type="Ensembl" id="ENSACOP00000018412.1"/>
    </source>
</evidence>
<feature type="region of interest" description="Disordered" evidence="1">
    <location>
        <begin position="75"/>
        <end position="157"/>
    </location>
</feature>
<reference evidence="3" key="1">
    <citation type="submission" date="2025-08" db="UniProtKB">
        <authorList>
            <consortium name="Ensembl"/>
        </authorList>
    </citation>
    <scope>IDENTIFICATION</scope>
</reference>
<dbReference type="Pfam" id="PF00403">
    <property type="entry name" value="HMA"/>
    <property type="match status" value="1"/>
</dbReference>
<keyword evidence="4" id="KW-1185">Reference proteome</keyword>
<feature type="compositionally biased region" description="Pro residues" evidence="1">
    <location>
        <begin position="148"/>
        <end position="157"/>
    </location>
</feature>
<dbReference type="InterPro" id="IPR036163">
    <property type="entry name" value="HMA_dom_sf"/>
</dbReference>
<dbReference type="SUPFAM" id="SSF55008">
    <property type="entry name" value="HMA, heavy metal-associated domain"/>
    <property type="match status" value="1"/>
</dbReference>
<protein>
    <recommendedName>
        <fullName evidence="2">HMA domain-containing protein</fullName>
    </recommendedName>
</protein>
<proteinExistence type="predicted"/>
<dbReference type="Gene3D" id="3.30.70.100">
    <property type="match status" value="1"/>
</dbReference>
<sequence length="157" mass="15954">MAEPGTSGSSCRLEFAVQMRCRSCADAVRAALEGAPGVRLLELRPEAQSVLVEATVGAERVRELLERSGRRAVLKGMGGSEDGECGFGALEGGTREGGGLGADGSPPNSEPGGGGGRALRPRRRAGSGAVPAGLPHAVPGGWRRPWAPAGPPRAPRP</sequence>
<dbReference type="Proteomes" id="UP000694522">
    <property type="component" value="Unplaced"/>
</dbReference>
<accession>A0A8B9G344</accession>
<evidence type="ECO:0000313" key="4">
    <source>
        <dbReference type="Proteomes" id="UP000694522"/>
    </source>
</evidence>
<evidence type="ECO:0000256" key="1">
    <source>
        <dbReference type="SAM" id="MobiDB-lite"/>
    </source>
</evidence>
<feature type="compositionally biased region" description="Gly residues" evidence="1">
    <location>
        <begin position="76"/>
        <end position="102"/>
    </location>
</feature>
<feature type="domain" description="HMA" evidence="2">
    <location>
        <begin position="10"/>
        <end position="73"/>
    </location>
</feature>
<dbReference type="InterPro" id="IPR006121">
    <property type="entry name" value="HMA_dom"/>
</dbReference>
<dbReference type="CDD" id="cd00371">
    <property type="entry name" value="HMA"/>
    <property type="match status" value="1"/>
</dbReference>
<dbReference type="PROSITE" id="PS50846">
    <property type="entry name" value="HMA_2"/>
    <property type="match status" value="1"/>
</dbReference>
<name>A0A8B9G344_9PSIT</name>
<dbReference type="AlphaFoldDB" id="A0A8B9G344"/>
<dbReference type="GO" id="GO:0046872">
    <property type="term" value="F:metal ion binding"/>
    <property type="evidence" value="ECO:0007669"/>
    <property type="project" value="InterPro"/>
</dbReference>
<dbReference type="Ensembl" id="ENSACOT00000019077.1">
    <property type="protein sequence ID" value="ENSACOP00000018412.1"/>
    <property type="gene ID" value="ENSACOG00000012713.1"/>
</dbReference>
<reference evidence="3" key="2">
    <citation type="submission" date="2025-09" db="UniProtKB">
        <authorList>
            <consortium name="Ensembl"/>
        </authorList>
    </citation>
    <scope>IDENTIFICATION</scope>
</reference>
<organism evidence="3 4">
    <name type="scientific">Amazona collaria</name>
    <name type="common">yellow-billed parrot</name>
    <dbReference type="NCBI Taxonomy" id="241587"/>
    <lineage>
        <taxon>Eukaryota</taxon>
        <taxon>Metazoa</taxon>
        <taxon>Chordata</taxon>
        <taxon>Craniata</taxon>
        <taxon>Vertebrata</taxon>
        <taxon>Euteleostomi</taxon>
        <taxon>Archelosauria</taxon>
        <taxon>Archosauria</taxon>
        <taxon>Dinosauria</taxon>
        <taxon>Saurischia</taxon>
        <taxon>Theropoda</taxon>
        <taxon>Coelurosauria</taxon>
        <taxon>Aves</taxon>
        <taxon>Neognathae</taxon>
        <taxon>Neoaves</taxon>
        <taxon>Telluraves</taxon>
        <taxon>Australaves</taxon>
        <taxon>Psittaciformes</taxon>
        <taxon>Psittacidae</taxon>
        <taxon>Amazona</taxon>
    </lineage>
</organism>
<evidence type="ECO:0000259" key="2">
    <source>
        <dbReference type="PROSITE" id="PS50846"/>
    </source>
</evidence>